<gene>
    <name evidence="1" type="ORF">Y1Q_0000648</name>
</gene>
<reference evidence="1 2" key="1">
    <citation type="journal article" date="2012" name="Genome Biol.">
        <title>Sequencing three crocodilian genomes to illuminate the evolution of archosaurs and amniotes.</title>
        <authorList>
            <person name="St John J.A."/>
            <person name="Braun E.L."/>
            <person name="Isberg S.R."/>
            <person name="Miles L.G."/>
            <person name="Chong A.Y."/>
            <person name="Gongora J."/>
            <person name="Dalzell P."/>
            <person name="Moran C."/>
            <person name="Bed'hom B."/>
            <person name="Abzhanov A."/>
            <person name="Burgess S.C."/>
            <person name="Cooksey A.M."/>
            <person name="Castoe T.A."/>
            <person name="Crawford N.G."/>
            <person name="Densmore L.D."/>
            <person name="Drew J.C."/>
            <person name="Edwards S.V."/>
            <person name="Faircloth B.C."/>
            <person name="Fujita M.K."/>
            <person name="Greenwold M.J."/>
            <person name="Hoffmann F.G."/>
            <person name="Howard J.M."/>
            <person name="Iguchi T."/>
            <person name="Janes D.E."/>
            <person name="Khan S.Y."/>
            <person name="Kohno S."/>
            <person name="de Koning A.J."/>
            <person name="Lance S.L."/>
            <person name="McCarthy F.M."/>
            <person name="McCormack J.E."/>
            <person name="Merchant M.E."/>
            <person name="Peterson D.G."/>
            <person name="Pollock D.D."/>
            <person name="Pourmand N."/>
            <person name="Raney B.J."/>
            <person name="Roessler K.A."/>
            <person name="Sanford J.R."/>
            <person name="Sawyer R.H."/>
            <person name="Schmidt C.J."/>
            <person name="Triplett E.W."/>
            <person name="Tuberville T.D."/>
            <person name="Venegas-Anaya M."/>
            <person name="Howard J.T."/>
            <person name="Jarvis E.D."/>
            <person name="Guillette L.J.Jr."/>
            <person name="Glenn T.C."/>
            <person name="Green R.E."/>
            <person name="Ray D.A."/>
        </authorList>
    </citation>
    <scope>NUCLEOTIDE SEQUENCE [LARGE SCALE GENOMIC DNA]</scope>
    <source>
        <strain evidence="1">KSC_2009_1</strain>
    </source>
</reference>
<dbReference type="AlphaFoldDB" id="A0A151MC96"/>
<protein>
    <submittedName>
        <fullName evidence="1">Uncharacterized protein</fullName>
    </submittedName>
</protein>
<accession>A0A151MC96</accession>
<evidence type="ECO:0000313" key="1">
    <source>
        <dbReference type="EMBL" id="KYO22020.1"/>
    </source>
</evidence>
<sequence length="84" mass="9398">MGVWFDTLNKKKVVEQMDEEGILLNGCKGRLSNPRCLGSPCLDTGFFSAEIHAVTNAQKFPDIKQVMHRLLPLDPSSTTITNHR</sequence>
<dbReference type="Proteomes" id="UP000050525">
    <property type="component" value="Unassembled WGS sequence"/>
</dbReference>
<dbReference type="EMBL" id="AKHW03006283">
    <property type="protein sequence ID" value="KYO22020.1"/>
    <property type="molecule type" value="Genomic_DNA"/>
</dbReference>
<comment type="caution">
    <text evidence="1">The sequence shown here is derived from an EMBL/GenBank/DDBJ whole genome shotgun (WGS) entry which is preliminary data.</text>
</comment>
<proteinExistence type="predicted"/>
<keyword evidence="2" id="KW-1185">Reference proteome</keyword>
<name>A0A151MC96_ALLMI</name>
<organism evidence="1 2">
    <name type="scientific">Alligator mississippiensis</name>
    <name type="common">American alligator</name>
    <dbReference type="NCBI Taxonomy" id="8496"/>
    <lineage>
        <taxon>Eukaryota</taxon>
        <taxon>Metazoa</taxon>
        <taxon>Chordata</taxon>
        <taxon>Craniata</taxon>
        <taxon>Vertebrata</taxon>
        <taxon>Euteleostomi</taxon>
        <taxon>Archelosauria</taxon>
        <taxon>Archosauria</taxon>
        <taxon>Crocodylia</taxon>
        <taxon>Alligatoridae</taxon>
        <taxon>Alligatorinae</taxon>
        <taxon>Alligator</taxon>
    </lineage>
</organism>
<evidence type="ECO:0000313" key="2">
    <source>
        <dbReference type="Proteomes" id="UP000050525"/>
    </source>
</evidence>